<feature type="transmembrane region" description="Helical" evidence="1">
    <location>
        <begin position="9"/>
        <end position="30"/>
    </location>
</feature>
<evidence type="ECO:0000256" key="1">
    <source>
        <dbReference type="SAM" id="Phobius"/>
    </source>
</evidence>
<dbReference type="AlphaFoldDB" id="A0A098EE58"/>
<name>A0A098EE58_9ZZZZ</name>
<accession>A0A098EE58</accession>
<reference evidence="2" key="1">
    <citation type="submission" date="2014-09" db="EMBL/GenBank/DDBJ databases">
        <authorList>
            <person name="Probst J Alexander"/>
        </authorList>
    </citation>
    <scope>NUCLEOTIDE SEQUENCE</scope>
</reference>
<dbReference type="EMBL" id="CCXY01000296">
    <property type="protein sequence ID" value="CEG13310.1"/>
    <property type="molecule type" value="Genomic_DNA"/>
</dbReference>
<keyword evidence="1" id="KW-1133">Transmembrane helix</keyword>
<feature type="transmembrane region" description="Helical" evidence="1">
    <location>
        <begin position="36"/>
        <end position="58"/>
    </location>
</feature>
<evidence type="ECO:0000313" key="2">
    <source>
        <dbReference type="EMBL" id="CEG13310.1"/>
    </source>
</evidence>
<sequence>MDDNQKEILYWILGIIFAIAFVLTFVYILYHPEIDFLIQIFLMVVTSLLASFFLSLAYQYHKINRKTEKFK</sequence>
<gene>
    <name evidence="2" type="ORF">MSIBF_A3650003</name>
</gene>
<proteinExistence type="predicted"/>
<keyword evidence="1" id="KW-0812">Transmembrane</keyword>
<organism evidence="2">
    <name type="scientific">groundwater metagenome</name>
    <dbReference type="NCBI Taxonomy" id="717931"/>
    <lineage>
        <taxon>unclassified sequences</taxon>
        <taxon>metagenomes</taxon>
        <taxon>ecological metagenomes</taxon>
    </lineage>
</organism>
<keyword evidence="1" id="KW-0472">Membrane</keyword>
<protein>
    <submittedName>
        <fullName evidence="2">Uncharacterized protein</fullName>
    </submittedName>
</protein>